<evidence type="ECO:0000313" key="10">
    <source>
        <dbReference type="Proteomes" id="UP000235994"/>
    </source>
</evidence>
<comment type="caution">
    <text evidence="9">The sequence shown here is derived from an EMBL/GenBank/DDBJ whole genome shotgun (WGS) entry which is preliminary data.</text>
</comment>
<keyword evidence="10" id="KW-1185">Reference proteome</keyword>
<dbReference type="InterPro" id="IPR018170">
    <property type="entry name" value="Aldo/ket_reductase_CS"/>
</dbReference>
<gene>
    <name evidence="9" type="ORF">C1I89_04755</name>
</gene>
<dbReference type="Proteomes" id="UP000235994">
    <property type="component" value="Unassembled WGS sequence"/>
</dbReference>
<proteinExistence type="inferred from homology"/>
<evidence type="ECO:0000256" key="2">
    <source>
        <dbReference type="ARBA" id="ARBA00022857"/>
    </source>
</evidence>
<dbReference type="FunFam" id="3.20.20.100:FF:000002">
    <property type="entry name" value="2,5-diketo-D-gluconic acid reductase A"/>
    <property type="match status" value="1"/>
</dbReference>
<keyword evidence="3" id="KW-0560">Oxidoreductase</keyword>
<feature type="binding site" evidence="6">
    <location>
        <position position="109"/>
    </location>
    <ligand>
        <name>substrate</name>
    </ligand>
</feature>
<dbReference type="RefSeq" id="WP_102771605.1">
    <property type="nucleotide sequence ID" value="NZ_POQS01000001.1"/>
</dbReference>
<dbReference type="PROSITE" id="PS00798">
    <property type="entry name" value="ALDOKETO_REDUCTASE_1"/>
    <property type="match status" value="1"/>
</dbReference>
<keyword evidence="2" id="KW-0521">NADP</keyword>
<accession>A0A2N8KQF5</accession>
<dbReference type="PROSITE" id="PS00063">
    <property type="entry name" value="ALDOKETO_REDUCTASE_3"/>
    <property type="match status" value="1"/>
</dbReference>
<feature type="site" description="Lowers pKa of active site Tyr" evidence="7">
    <location>
        <position position="76"/>
    </location>
</feature>
<dbReference type="Gene3D" id="3.20.20.100">
    <property type="entry name" value="NADP-dependent oxidoreductase domain"/>
    <property type="match status" value="1"/>
</dbReference>
<evidence type="ECO:0000256" key="3">
    <source>
        <dbReference type="ARBA" id="ARBA00023002"/>
    </source>
</evidence>
<dbReference type="PRINTS" id="PR00069">
    <property type="entry name" value="ALDKETRDTASE"/>
</dbReference>
<evidence type="ECO:0000256" key="1">
    <source>
        <dbReference type="ARBA" id="ARBA00007905"/>
    </source>
</evidence>
<dbReference type="PANTHER" id="PTHR43827:SF3">
    <property type="entry name" value="NADP-DEPENDENT OXIDOREDUCTASE DOMAIN-CONTAINING PROTEIN"/>
    <property type="match status" value="1"/>
</dbReference>
<dbReference type="PIRSF" id="PIRSF000097">
    <property type="entry name" value="AKR"/>
    <property type="match status" value="1"/>
</dbReference>
<organism evidence="9 10">
    <name type="scientific">Achromobacter pulmonis</name>
    <dbReference type="NCBI Taxonomy" id="1389932"/>
    <lineage>
        <taxon>Bacteria</taxon>
        <taxon>Pseudomonadati</taxon>
        <taxon>Pseudomonadota</taxon>
        <taxon>Betaproteobacteria</taxon>
        <taxon>Burkholderiales</taxon>
        <taxon>Alcaligenaceae</taxon>
        <taxon>Achromobacter</taxon>
    </lineage>
</organism>
<dbReference type="PANTHER" id="PTHR43827">
    <property type="entry name" value="2,5-DIKETO-D-GLUCONIC ACID REDUCTASE"/>
    <property type="match status" value="1"/>
</dbReference>
<dbReference type="InterPro" id="IPR023210">
    <property type="entry name" value="NADP_OxRdtase_dom"/>
</dbReference>
<dbReference type="GO" id="GO:0016616">
    <property type="term" value="F:oxidoreductase activity, acting on the CH-OH group of donors, NAD or NADP as acceptor"/>
    <property type="evidence" value="ECO:0007669"/>
    <property type="project" value="UniProtKB-ARBA"/>
</dbReference>
<dbReference type="EMBL" id="POQS01000001">
    <property type="protein sequence ID" value="PND35675.1"/>
    <property type="molecule type" value="Genomic_DNA"/>
</dbReference>
<dbReference type="InterPro" id="IPR036812">
    <property type="entry name" value="NAD(P)_OxRdtase_dom_sf"/>
</dbReference>
<dbReference type="AlphaFoldDB" id="A0A2N8KQF5"/>
<reference evidence="9 10" key="1">
    <citation type="submission" date="2018-01" db="EMBL/GenBank/DDBJ databases">
        <title>The draft genome of an aniline degradation strain ANB-1.</title>
        <authorList>
            <person name="Zhang L."/>
            <person name="Jiang J."/>
        </authorList>
    </citation>
    <scope>NUCLEOTIDE SEQUENCE [LARGE SCALE GENOMIC DNA]</scope>
    <source>
        <strain evidence="9 10">ANB-1</strain>
    </source>
</reference>
<dbReference type="SUPFAM" id="SSF51430">
    <property type="entry name" value="NAD(P)-linked oxidoreductase"/>
    <property type="match status" value="1"/>
</dbReference>
<sequence>MANVPVVELNGGGRIPQLGLGVWQVPDGQAADSVKTALAAGYRLVDTAAIYGNEAGVGAGLRAAGVARKDLFITTKLWNDRHGYDDARKAMDESLQKLGLAYVDLYLIHWPVAGSDKYLEAWRAMIEMQRDGLARAIGVSNFTQANLQRLMDDSGVAPAVNQIELHPGFAQRALREFHARHGIATQSWSPLSQGGVAKEKAIVDLARKYGKSPAQVTLRWHLQHGLLVIPKSVTPARIRENIDVFDFELSAADMAAIDAIPDGERLGPDPETFAWTGGS</sequence>
<feature type="domain" description="NADP-dependent oxidoreductase" evidence="8">
    <location>
        <begin position="18"/>
        <end position="260"/>
    </location>
</feature>
<name>A0A2N8KQF5_9BURK</name>
<dbReference type="InterPro" id="IPR020471">
    <property type="entry name" value="AKR"/>
</dbReference>
<dbReference type="PROSITE" id="PS00062">
    <property type="entry name" value="ALDOKETO_REDUCTASE_2"/>
    <property type="match status" value="1"/>
</dbReference>
<dbReference type="Pfam" id="PF00248">
    <property type="entry name" value="Aldo_ket_red"/>
    <property type="match status" value="1"/>
</dbReference>
<evidence type="ECO:0000313" key="9">
    <source>
        <dbReference type="EMBL" id="PND35675.1"/>
    </source>
</evidence>
<comment type="similarity">
    <text evidence="1">Belongs to the aldo/keto reductase family.</text>
</comment>
<feature type="active site" description="Proton donor" evidence="5">
    <location>
        <position position="51"/>
    </location>
</feature>
<comment type="catalytic activity">
    <reaction evidence="4">
        <text>hydroxyacetone + NADP(+) = methylglyoxal + NADPH + H(+)</text>
        <dbReference type="Rhea" id="RHEA:27986"/>
        <dbReference type="ChEBI" id="CHEBI:15378"/>
        <dbReference type="ChEBI" id="CHEBI:17158"/>
        <dbReference type="ChEBI" id="CHEBI:27957"/>
        <dbReference type="ChEBI" id="CHEBI:57783"/>
        <dbReference type="ChEBI" id="CHEBI:58349"/>
    </reaction>
</comment>
<evidence type="ECO:0000256" key="5">
    <source>
        <dbReference type="PIRSR" id="PIRSR000097-1"/>
    </source>
</evidence>
<evidence type="ECO:0000259" key="8">
    <source>
        <dbReference type="Pfam" id="PF00248"/>
    </source>
</evidence>
<protein>
    <submittedName>
        <fullName evidence="9">Oxidoreductase</fullName>
    </submittedName>
</protein>
<evidence type="ECO:0000256" key="4">
    <source>
        <dbReference type="ARBA" id="ARBA00049445"/>
    </source>
</evidence>
<evidence type="ECO:0000256" key="6">
    <source>
        <dbReference type="PIRSR" id="PIRSR000097-2"/>
    </source>
</evidence>
<evidence type="ECO:0000256" key="7">
    <source>
        <dbReference type="PIRSR" id="PIRSR000097-3"/>
    </source>
</evidence>